<comment type="caution">
    <text evidence="1">The sequence shown here is derived from an EMBL/GenBank/DDBJ whole genome shotgun (WGS) entry which is preliminary data.</text>
</comment>
<accession>A0A835H6S2</accession>
<gene>
    <name evidence="1" type="ORF">IFM89_004842</name>
</gene>
<dbReference type="EMBL" id="JADFTS010000008">
    <property type="protein sequence ID" value="KAF9591613.1"/>
    <property type="molecule type" value="Genomic_DNA"/>
</dbReference>
<evidence type="ECO:0000313" key="2">
    <source>
        <dbReference type="Proteomes" id="UP000631114"/>
    </source>
</evidence>
<name>A0A835H6S2_9MAGN</name>
<evidence type="ECO:0000313" key="1">
    <source>
        <dbReference type="EMBL" id="KAF9591613.1"/>
    </source>
</evidence>
<sequence>MNQQRARKFKAAKEATDVAMGEERLREVFESEGQRLPALRVTASIQISWEESFGTVMSPKVSVECFEARASYDVWKWIYEHGIWAHSSDELKGILID</sequence>
<organism evidence="1 2">
    <name type="scientific">Coptis chinensis</name>
    <dbReference type="NCBI Taxonomy" id="261450"/>
    <lineage>
        <taxon>Eukaryota</taxon>
        <taxon>Viridiplantae</taxon>
        <taxon>Streptophyta</taxon>
        <taxon>Embryophyta</taxon>
        <taxon>Tracheophyta</taxon>
        <taxon>Spermatophyta</taxon>
        <taxon>Magnoliopsida</taxon>
        <taxon>Ranunculales</taxon>
        <taxon>Ranunculaceae</taxon>
        <taxon>Coptidoideae</taxon>
        <taxon>Coptis</taxon>
    </lineage>
</organism>
<reference evidence="1 2" key="1">
    <citation type="submission" date="2020-10" db="EMBL/GenBank/DDBJ databases">
        <title>The Coptis chinensis genome and diversification of protoberbering-type alkaloids.</title>
        <authorList>
            <person name="Wang B."/>
            <person name="Shu S."/>
            <person name="Song C."/>
            <person name="Liu Y."/>
        </authorList>
    </citation>
    <scope>NUCLEOTIDE SEQUENCE [LARGE SCALE GENOMIC DNA]</scope>
    <source>
        <strain evidence="1">HL-2020</strain>
        <tissue evidence="1">Leaf</tissue>
    </source>
</reference>
<dbReference type="AlphaFoldDB" id="A0A835H6S2"/>
<protein>
    <submittedName>
        <fullName evidence="1">Uncharacterized protein</fullName>
    </submittedName>
</protein>
<dbReference type="Proteomes" id="UP000631114">
    <property type="component" value="Unassembled WGS sequence"/>
</dbReference>
<keyword evidence="2" id="KW-1185">Reference proteome</keyword>
<proteinExistence type="predicted"/>